<dbReference type="PANTHER" id="PTHR43547">
    <property type="entry name" value="TWO-COMPONENT HISTIDINE KINASE"/>
    <property type="match status" value="1"/>
</dbReference>
<dbReference type="STRING" id="54915.ADS79_01740"/>
<organism evidence="16 17">
    <name type="scientific">Brevibacillus reuszeri</name>
    <dbReference type="NCBI Taxonomy" id="54915"/>
    <lineage>
        <taxon>Bacteria</taxon>
        <taxon>Bacillati</taxon>
        <taxon>Bacillota</taxon>
        <taxon>Bacilli</taxon>
        <taxon>Bacillales</taxon>
        <taxon>Paenibacillaceae</taxon>
        <taxon>Brevibacillus</taxon>
    </lineage>
</organism>
<keyword evidence="13" id="KW-1133">Transmembrane helix</keyword>
<dbReference type="PROSITE" id="PS50110">
    <property type="entry name" value="RESPONSE_REGULATORY"/>
    <property type="match status" value="1"/>
</dbReference>
<keyword evidence="5 12" id="KW-0597">Phosphoprotein</keyword>
<keyword evidence="6" id="KW-0808">Transferase</keyword>
<keyword evidence="9" id="KW-0067">ATP-binding</keyword>
<evidence type="ECO:0000256" key="3">
    <source>
        <dbReference type="ARBA" id="ARBA00012438"/>
    </source>
</evidence>
<dbReference type="SMART" id="SM00387">
    <property type="entry name" value="HATPase_c"/>
    <property type="match status" value="2"/>
</dbReference>
<keyword evidence="13" id="KW-0812">Transmembrane</keyword>
<dbReference type="Pfam" id="PF02518">
    <property type="entry name" value="HATPase_c"/>
    <property type="match status" value="2"/>
</dbReference>
<dbReference type="AlphaFoldDB" id="A0A0K9Z0F6"/>
<evidence type="ECO:0000259" key="14">
    <source>
        <dbReference type="PROSITE" id="PS50109"/>
    </source>
</evidence>
<dbReference type="Pfam" id="PF00072">
    <property type="entry name" value="Response_reg"/>
    <property type="match status" value="1"/>
</dbReference>
<evidence type="ECO:0000256" key="6">
    <source>
        <dbReference type="ARBA" id="ARBA00022679"/>
    </source>
</evidence>
<evidence type="ECO:0000256" key="1">
    <source>
        <dbReference type="ARBA" id="ARBA00000085"/>
    </source>
</evidence>
<comment type="catalytic activity">
    <reaction evidence="1">
        <text>ATP + protein L-histidine = ADP + protein N-phospho-L-histidine.</text>
        <dbReference type="EC" id="2.7.13.3"/>
    </reaction>
</comment>
<dbReference type="PROSITE" id="PS50109">
    <property type="entry name" value="HIS_KIN"/>
    <property type="match status" value="2"/>
</dbReference>
<feature type="modified residue" description="4-aspartylphosphate" evidence="12">
    <location>
        <position position="768"/>
    </location>
</feature>
<evidence type="ECO:0000313" key="17">
    <source>
        <dbReference type="Proteomes" id="UP000036834"/>
    </source>
</evidence>
<dbReference type="Pfam" id="PF07695">
    <property type="entry name" value="7TMR-DISM_7TM"/>
    <property type="match status" value="1"/>
</dbReference>
<accession>A0A0K9Z0F6</accession>
<dbReference type="InterPro" id="IPR010559">
    <property type="entry name" value="Sig_transdc_His_kin_internal"/>
</dbReference>
<dbReference type="Gene3D" id="3.40.50.2300">
    <property type="match status" value="1"/>
</dbReference>
<dbReference type="SUPFAM" id="SSF52172">
    <property type="entry name" value="CheY-like"/>
    <property type="match status" value="1"/>
</dbReference>
<feature type="transmembrane region" description="Helical" evidence="13">
    <location>
        <begin position="288"/>
        <end position="305"/>
    </location>
</feature>
<dbReference type="PANTHER" id="PTHR43547:SF2">
    <property type="entry name" value="HYBRID SIGNAL TRANSDUCTION HISTIDINE KINASE C"/>
    <property type="match status" value="1"/>
</dbReference>
<dbReference type="InterPro" id="IPR005467">
    <property type="entry name" value="His_kinase_dom"/>
</dbReference>
<dbReference type="InterPro" id="IPR036097">
    <property type="entry name" value="HisK_dim/P_sf"/>
</dbReference>
<evidence type="ECO:0000256" key="10">
    <source>
        <dbReference type="ARBA" id="ARBA00023012"/>
    </source>
</evidence>
<keyword evidence="4" id="KW-1003">Cell membrane</keyword>
<dbReference type="InterPro" id="IPR011006">
    <property type="entry name" value="CheY-like_superfamily"/>
</dbReference>
<dbReference type="SMART" id="SM00388">
    <property type="entry name" value="HisKA"/>
    <property type="match status" value="1"/>
</dbReference>
<keyword evidence="10" id="KW-0902">Two-component regulatory system</keyword>
<dbReference type="InterPro" id="IPR011623">
    <property type="entry name" value="7TMR_DISM_rcpt_extracell_dom1"/>
</dbReference>
<feature type="domain" description="Response regulatory" evidence="15">
    <location>
        <begin position="719"/>
        <end position="835"/>
    </location>
</feature>
<evidence type="ECO:0000256" key="11">
    <source>
        <dbReference type="ARBA" id="ARBA00023136"/>
    </source>
</evidence>
<name>A0A0K9Z0F6_9BACL</name>
<dbReference type="SUPFAM" id="SSF49785">
    <property type="entry name" value="Galactose-binding domain-like"/>
    <property type="match status" value="1"/>
</dbReference>
<evidence type="ECO:0000313" key="16">
    <source>
        <dbReference type="EMBL" id="KNB74439.1"/>
    </source>
</evidence>
<feature type="domain" description="Histidine kinase" evidence="14">
    <location>
        <begin position="448"/>
        <end position="665"/>
    </location>
</feature>
<evidence type="ECO:0000256" key="5">
    <source>
        <dbReference type="ARBA" id="ARBA00022553"/>
    </source>
</evidence>
<dbReference type="Proteomes" id="UP000036834">
    <property type="component" value="Unassembled WGS sequence"/>
</dbReference>
<dbReference type="GO" id="GO:0005524">
    <property type="term" value="F:ATP binding"/>
    <property type="evidence" value="ECO:0007669"/>
    <property type="project" value="UniProtKB-KW"/>
</dbReference>
<dbReference type="InterPro" id="IPR036890">
    <property type="entry name" value="HATPase_C_sf"/>
</dbReference>
<feature type="domain" description="Histidine kinase" evidence="14">
    <location>
        <begin position="946"/>
        <end position="1045"/>
    </location>
</feature>
<feature type="transmembrane region" description="Helical" evidence="13">
    <location>
        <begin position="317"/>
        <end position="339"/>
    </location>
</feature>
<feature type="transmembrane region" description="Helical" evidence="13">
    <location>
        <begin position="345"/>
        <end position="366"/>
    </location>
</feature>
<dbReference type="PATRIC" id="fig|54915.3.peg.5500"/>
<feature type="transmembrane region" description="Helical" evidence="13">
    <location>
        <begin position="220"/>
        <end position="243"/>
    </location>
</feature>
<comment type="caution">
    <text evidence="16">The sequence shown here is derived from an EMBL/GenBank/DDBJ whole genome shotgun (WGS) entry which is preliminary data.</text>
</comment>
<dbReference type="EC" id="2.7.13.3" evidence="3"/>
<dbReference type="SUPFAM" id="SSF55874">
    <property type="entry name" value="ATPase domain of HSP90 chaperone/DNA topoisomerase II/histidine kinase"/>
    <property type="match status" value="2"/>
</dbReference>
<dbReference type="InterPro" id="IPR008979">
    <property type="entry name" value="Galactose-bd-like_sf"/>
</dbReference>
<dbReference type="OrthoDB" id="9809348at2"/>
<dbReference type="PRINTS" id="PR00344">
    <property type="entry name" value="BCTRLSENSOR"/>
</dbReference>
<comment type="subcellular location">
    <subcellularLocation>
        <location evidence="2">Cell membrane</location>
    </subcellularLocation>
</comment>
<protein>
    <recommendedName>
        <fullName evidence="3">histidine kinase</fullName>
        <ecNumber evidence="3">2.7.13.3</ecNumber>
    </recommendedName>
</protein>
<keyword evidence="8 16" id="KW-0418">Kinase</keyword>
<reference evidence="17" key="1">
    <citation type="submission" date="2015-07" db="EMBL/GenBank/DDBJ databases">
        <title>Genome sequencing project for genomic taxonomy and phylogenomics of Bacillus-like bacteria.</title>
        <authorList>
            <person name="Liu B."/>
            <person name="Wang J."/>
            <person name="Zhu Y."/>
            <person name="Liu G."/>
            <person name="Chen Q."/>
            <person name="Chen Z."/>
            <person name="Lan J."/>
            <person name="Che J."/>
            <person name="Ge C."/>
            <person name="Shi H."/>
            <person name="Pan Z."/>
            <person name="Liu X."/>
        </authorList>
    </citation>
    <scope>NUCLEOTIDE SEQUENCE [LARGE SCALE GENOMIC DNA]</scope>
    <source>
        <strain evidence="17">DSM 9887</strain>
    </source>
</reference>
<evidence type="ECO:0000259" key="15">
    <source>
        <dbReference type="PROSITE" id="PS50110"/>
    </source>
</evidence>
<evidence type="ECO:0000256" key="4">
    <source>
        <dbReference type="ARBA" id="ARBA00022475"/>
    </source>
</evidence>
<dbReference type="GO" id="GO:0005886">
    <property type="term" value="C:plasma membrane"/>
    <property type="evidence" value="ECO:0007669"/>
    <property type="project" value="UniProtKB-SubCell"/>
</dbReference>
<dbReference type="Pfam" id="PF06580">
    <property type="entry name" value="His_kinase"/>
    <property type="match status" value="1"/>
</dbReference>
<evidence type="ECO:0000256" key="12">
    <source>
        <dbReference type="PROSITE-ProRule" id="PRU00169"/>
    </source>
</evidence>
<dbReference type="InterPro" id="IPR003661">
    <property type="entry name" value="HisK_dim/P_dom"/>
</dbReference>
<evidence type="ECO:0000256" key="9">
    <source>
        <dbReference type="ARBA" id="ARBA00022840"/>
    </source>
</evidence>
<dbReference type="Pfam" id="PF00512">
    <property type="entry name" value="HisKA"/>
    <property type="match status" value="1"/>
</dbReference>
<proteinExistence type="predicted"/>
<dbReference type="InterPro" id="IPR004358">
    <property type="entry name" value="Sig_transdc_His_kin-like_C"/>
</dbReference>
<dbReference type="Gene3D" id="1.10.287.130">
    <property type="match status" value="1"/>
</dbReference>
<dbReference type="Gene3D" id="3.30.565.10">
    <property type="entry name" value="Histidine kinase-like ATPase, C-terminal domain"/>
    <property type="match status" value="2"/>
</dbReference>
<dbReference type="InterPro" id="IPR003594">
    <property type="entry name" value="HATPase_dom"/>
</dbReference>
<dbReference type="CDD" id="cd00082">
    <property type="entry name" value="HisKA"/>
    <property type="match status" value="1"/>
</dbReference>
<gene>
    <name evidence="16" type="ORF">ADS79_01740</name>
</gene>
<feature type="transmembrane region" description="Helical" evidence="13">
    <location>
        <begin position="250"/>
        <end position="276"/>
    </location>
</feature>
<dbReference type="SUPFAM" id="SSF47384">
    <property type="entry name" value="Homodimeric domain of signal transducing histidine kinase"/>
    <property type="match status" value="1"/>
</dbReference>
<keyword evidence="7" id="KW-0547">Nucleotide-binding</keyword>
<dbReference type="EMBL" id="LGIQ01000002">
    <property type="protein sequence ID" value="KNB74439.1"/>
    <property type="molecule type" value="Genomic_DNA"/>
</dbReference>
<dbReference type="GO" id="GO:0000155">
    <property type="term" value="F:phosphorelay sensor kinase activity"/>
    <property type="evidence" value="ECO:0007669"/>
    <property type="project" value="InterPro"/>
</dbReference>
<dbReference type="SMART" id="SM00448">
    <property type="entry name" value="REC"/>
    <property type="match status" value="1"/>
</dbReference>
<dbReference type="InterPro" id="IPR001789">
    <property type="entry name" value="Sig_transdc_resp-reg_receiver"/>
</dbReference>
<keyword evidence="11 13" id="KW-0472">Membrane</keyword>
<evidence type="ECO:0000256" key="7">
    <source>
        <dbReference type="ARBA" id="ARBA00022741"/>
    </source>
</evidence>
<dbReference type="Gene3D" id="2.60.120.260">
    <property type="entry name" value="Galactose-binding domain-like"/>
    <property type="match status" value="1"/>
</dbReference>
<evidence type="ECO:0000256" key="8">
    <source>
        <dbReference type="ARBA" id="ARBA00022777"/>
    </source>
</evidence>
<evidence type="ECO:0000256" key="2">
    <source>
        <dbReference type="ARBA" id="ARBA00004236"/>
    </source>
</evidence>
<evidence type="ECO:0000256" key="13">
    <source>
        <dbReference type="SAM" id="Phobius"/>
    </source>
</evidence>
<dbReference type="FunFam" id="3.30.565.10:FF:000023">
    <property type="entry name" value="PAS domain-containing sensor histidine kinase"/>
    <property type="match status" value="1"/>
</dbReference>
<sequence length="1045" mass="117952">MTSTWNKSVMRSILKHIGMVILFLAFLLAIRWLWYSVHATPEHPFVSQGVIDLRGWDFEHSRTIPLDGEWEFYPDELITHDDITKKSKHTAKYVKVPGNWKSAFSEENGASYGYGTYRLRILVDQPLKQPYTLWIQQIEASSLIEINEQREAEFGVVAADASEYKPRVLSYTASYKSKGETELDVLIQVANFHHPTKGGIMKSIRFGSQAAIDNERMYSIGFQLTTFLILLLHGLYAGILYSFNPKNKGFLVFFLLLLSVSISIVADHDSILLLWLPLDYSWALKVKLLSYLWLSFLILWMARYLSEKPPGRKQFRIFYFLLCLYTLFVLVAPVQLVYWVSAAKVFLIFYLLPVFWFMYLVGRMVVKNQHDAVFLLFVATSILSSVLWGVFTTSLEKEGVYYPIDVIAAIVGFSAYWFKRYFRNTEENAKLNEHLKKSDKLKDQFLAHTSHELRTPLHGIMNIAQSVVTSEGHVMNKRSTEDMELLITISRRMSHLLDDLLDVVRLQDKHIKLKKEPLSLQTVASGVISMLKYIVDGKAIEVKMDIPDSLPPVLADEKRLIQILFNLLHNALKYTEEGTVVISAKAKKGYAVIQVSDTGIGMDVETQKRIFLPYEQGSHGMSEGGGIGLGLSICKQLVELHNGELTVQSERGKGSIFSFQLAFAALESIGAVQSPVYEQQVGAEQISPDNLLRMDGAGSMWSALHEAAPAIADGKGKSNILAIDDDPVNLKVIESVLSSSAYNICTSTSAKEALELLGKQQWDLLIIDVMMPHMSGYELTQKVREHFNISELPILLLTARSQPEDVYTGFLSGANDYVTKPVDAMELKYRVWSLTTLKQTINDRLRMEAAYLQAQIHPHFLFNTLSSIMALSDLDTEKMRRLGDAFTSYLHISFDFLNSGEHVSLAHELELVQAYLYIETERFPDRLAVEWDVDPEINLRIPPLTIQPLVENAVKHGLLSQAQGGTILIRIARQESTTLFEVKDNGKGMSADTVQLLLGHEMRAKGGIGVSNTNRRLIQMYGKGLSIQSKLGEGTTVSFVIPDRE</sequence>
<feature type="transmembrane region" description="Helical" evidence="13">
    <location>
        <begin position="373"/>
        <end position="394"/>
    </location>
</feature>